<reference evidence="9 10" key="1">
    <citation type="submission" date="2019-01" db="EMBL/GenBank/DDBJ databases">
        <title>A draft genome assembly of the solar-powered sea slug Elysia chlorotica.</title>
        <authorList>
            <person name="Cai H."/>
            <person name="Li Q."/>
            <person name="Fang X."/>
            <person name="Li J."/>
            <person name="Curtis N.E."/>
            <person name="Altenburger A."/>
            <person name="Shibata T."/>
            <person name="Feng M."/>
            <person name="Maeda T."/>
            <person name="Schwartz J.A."/>
            <person name="Shigenobu S."/>
            <person name="Lundholm N."/>
            <person name="Nishiyama T."/>
            <person name="Yang H."/>
            <person name="Hasebe M."/>
            <person name="Li S."/>
            <person name="Pierce S.K."/>
            <person name="Wang J."/>
        </authorList>
    </citation>
    <scope>NUCLEOTIDE SEQUENCE [LARGE SCALE GENOMIC DNA]</scope>
    <source>
        <strain evidence="9">EC2010</strain>
        <tissue evidence="9">Whole organism of an adult</tissue>
    </source>
</reference>
<comment type="pathway">
    <text evidence="1">Carbohydrate degradation; glycolysis; pyruvate from D-glyceraldehyde 3-phosphate: step 1/5.</text>
</comment>
<dbReference type="EMBL" id="RQTK01000922">
    <property type="protein sequence ID" value="RUS73569.1"/>
    <property type="molecule type" value="Genomic_DNA"/>
</dbReference>
<dbReference type="InterPro" id="IPR036291">
    <property type="entry name" value="NAD(P)-bd_dom_sf"/>
</dbReference>
<proteinExistence type="inferred from homology"/>
<dbReference type="GO" id="GO:0006096">
    <property type="term" value="P:glycolytic process"/>
    <property type="evidence" value="ECO:0007669"/>
    <property type="project" value="UniProtKB-KW"/>
</dbReference>
<evidence type="ECO:0000313" key="9">
    <source>
        <dbReference type="EMBL" id="RUS73569.1"/>
    </source>
</evidence>
<evidence type="ECO:0000256" key="1">
    <source>
        <dbReference type="ARBA" id="ARBA00004869"/>
    </source>
</evidence>
<comment type="caution">
    <text evidence="9">The sequence shown here is derived from an EMBL/GenBank/DDBJ whole genome shotgun (WGS) entry which is preliminary data.</text>
</comment>
<evidence type="ECO:0000313" key="10">
    <source>
        <dbReference type="Proteomes" id="UP000271974"/>
    </source>
</evidence>
<keyword evidence="5" id="KW-0560">Oxidoreductase</keyword>
<dbReference type="GO" id="GO:0004365">
    <property type="term" value="F:glyceraldehyde-3-phosphate dehydrogenase (NAD+) (phosphorylating) activity"/>
    <property type="evidence" value="ECO:0007669"/>
    <property type="project" value="UniProtKB-EC"/>
</dbReference>
<keyword evidence="10" id="KW-1185">Reference proteome</keyword>
<evidence type="ECO:0000259" key="8">
    <source>
        <dbReference type="SMART" id="SM00846"/>
    </source>
</evidence>
<feature type="non-terminal residue" evidence="9">
    <location>
        <position position="164"/>
    </location>
</feature>
<evidence type="ECO:0000256" key="4">
    <source>
        <dbReference type="ARBA" id="ARBA00013119"/>
    </source>
</evidence>
<dbReference type="FunFam" id="3.40.50.720:FF:000266">
    <property type="entry name" value="Glyceraldehyde-3-phosphate dehydrogenase"/>
    <property type="match status" value="1"/>
</dbReference>
<dbReference type="GO" id="GO:0051287">
    <property type="term" value="F:NAD binding"/>
    <property type="evidence" value="ECO:0007669"/>
    <property type="project" value="InterPro"/>
</dbReference>
<dbReference type="STRING" id="188477.A0A433SWC5"/>
<dbReference type="EC" id="1.2.1.12" evidence="4"/>
<evidence type="ECO:0000256" key="3">
    <source>
        <dbReference type="ARBA" id="ARBA00011881"/>
    </source>
</evidence>
<dbReference type="OrthoDB" id="1152826at2759"/>
<dbReference type="Gene3D" id="3.40.50.720">
    <property type="entry name" value="NAD(P)-binding Rossmann-like Domain"/>
    <property type="match status" value="1"/>
</dbReference>
<dbReference type="Proteomes" id="UP000271974">
    <property type="component" value="Unassembled WGS sequence"/>
</dbReference>
<feature type="domain" description="Glyceraldehyde 3-phosphate dehydrogenase NAD(P) binding" evidence="8">
    <location>
        <begin position="23"/>
        <end position="163"/>
    </location>
</feature>
<keyword evidence="6" id="KW-0324">Glycolysis</keyword>
<accession>A0A433SWC5</accession>
<dbReference type="SMART" id="SM00846">
    <property type="entry name" value="Gp_dh_N"/>
    <property type="match status" value="1"/>
</dbReference>
<dbReference type="CDD" id="cd05214">
    <property type="entry name" value="GAPDH_I_N"/>
    <property type="match status" value="1"/>
</dbReference>
<dbReference type="PANTHER" id="PTHR10836:SF76">
    <property type="entry name" value="GLYCERALDEHYDE-3-PHOSPHATE DEHYDROGENASE-RELATED"/>
    <property type="match status" value="1"/>
</dbReference>
<name>A0A433SWC5_ELYCH</name>
<evidence type="ECO:0000256" key="7">
    <source>
        <dbReference type="ARBA" id="ARBA00047698"/>
    </source>
</evidence>
<dbReference type="GO" id="GO:0005829">
    <property type="term" value="C:cytosol"/>
    <property type="evidence" value="ECO:0007669"/>
    <property type="project" value="TreeGrafter"/>
</dbReference>
<dbReference type="InterPro" id="IPR020831">
    <property type="entry name" value="GlycerAld/Erythrose_P_DH"/>
</dbReference>
<dbReference type="PANTHER" id="PTHR10836">
    <property type="entry name" value="GLYCERALDEHYDE 3-PHOSPHATE DEHYDROGENASE"/>
    <property type="match status" value="1"/>
</dbReference>
<comment type="subunit">
    <text evidence="3">Homotetramer.</text>
</comment>
<dbReference type="InterPro" id="IPR020828">
    <property type="entry name" value="GlycerAld_3-P_DH_NAD(P)-bd"/>
</dbReference>
<evidence type="ECO:0000256" key="6">
    <source>
        <dbReference type="ARBA" id="ARBA00023152"/>
    </source>
</evidence>
<protein>
    <recommendedName>
        <fullName evidence="4">glyceraldehyde-3-phosphate dehydrogenase (phosphorylating)</fullName>
        <ecNumber evidence="4">1.2.1.12</ecNumber>
    </recommendedName>
</protein>
<dbReference type="SUPFAM" id="SSF51735">
    <property type="entry name" value="NAD(P)-binding Rossmann-fold domains"/>
    <property type="match status" value="1"/>
</dbReference>
<organism evidence="9 10">
    <name type="scientific">Elysia chlorotica</name>
    <name type="common">Eastern emerald elysia</name>
    <name type="synonym">Sea slug</name>
    <dbReference type="NCBI Taxonomy" id="188477"/>
    <lineage>
        <taxon>Eukaryota</taxon>
        <taxon>Metazoa</taxon>
        <taxon>Spiralia</taxon>
        <taxon>Lophotrochozoa</taxon>
        <taxon>Mollusca</taxon>
        <taxon>Gastropoda</taxon>
        <taxon>Heterobranchia</taxon>
        <taxon>Euthyneura</taxon>
        <taxon>Panpulmonata</taxon>
        <taxon>Sacoglossa</taxon>
        <taxon>Placobranchoidea</taxon>
        <taxon>Plakobranchidae</taxon>
        <taxon>Elysia</taxon>
    </lineage>
</organism>
<evidence type="ECO:0000256" key="5">
    <source>
        <dbReference type="ARBA" id="ARBA00023002"/>
    </source>
</evidence>
<comment type="catalytic activity">
    <reaction evidence="7">
        <text>D-glyceraldehyde 3-phosphate + phosphate + NAD(+) = (2R)-3-phospho-glyceroyl phosphate + NADH + H(+)</text>
        <dbReference type="Rhea" id="RHEA:10300"/>
        <dbReference type="ChEBI" id="CHEBI:15378"/>
        <dbReference type="ChEBI" id="CHEBI:43474"/>
        <dbReference type="ChEBI" id="CHEBI:57540"/>
        <dbReference type="ChEBI" id="CHEBI:57604"/>
        <dbReference type="ChEBI" id="CHEBI:57945"/>
        <dbReference type="ChEBI" id="CHEBI:59776"/>
        <dbReference type="EC" id="1.2.1.12"/>
    </reaction>
</comment>
<dbReference type="AlphaFoldDB" id="A0A433SWC5"/>
<dbReference type="Pfam" id="PF00044">
    <property type="entry name" value="Gp_dh_N"/>
    <property type="match status" value="1"/>
</dbReference>
<gene>
    <name evidence="9" type="ORF">EGW08_018660</name>
</gene>
<evidence type="ECO:0000256" key="2">
    <source>
        <dbReference type="ARBA" id="ARBA00007406"/>
    </source>
</evidence>
<comment type="similarity">
    <text evidence="2">Belongs to the glyceraldehyde-3-phosphate dehydrogenase family.</text>
</comment>
<sequence length="164" mass="17554">MGPKHVPIFLGIPAGCSTQQGVPKVGINGFGRIGRLTMRAALDMGVQILAINDPFIDLEYMVYMLKYDSTHGRFQGSVRCSGKELVVNNNPVKVFNEKSPENIPWSSAGVEYVLECTGAFTTVAAASVHISSGGAKKVIISAPSQDAPMFVCGVNLDKYTPSME</sequence>